<dbReference type="EMBL" id="BAABME010006018">
    <property type="protein sequence ID" value="GAA0167253.1"/>
    <property type="molecule type" value="Genomic_DNA"/>
</dbReference>
<evidence type="ECO:0000313" key="2">
    <source>
        <dbReference type="EMBL" id="GAA0167253.1"/>
    </source>
</evidence>
<evidence type="ECO:0000259" key="1">
    <source>
        <dbReference type="SMART" id="SM00666"/>
    </source>
</evidence>
<gene>
    <name evidence="2" type="ORF">LIER_22227</name>
</gene>
<name>A0AAV3QXB3_LITER</name>
<dbReference type="SMART" id="SM00666">
    <property type="entry name" value="PB1"/>
    <property type="match status" value="1"/>
</dbReference>
<dbReference type="AlphaFoldDB" id="A0AAV3QXB3"/>
<dbReference type="InterPro" id="IPR000270">
    <property type="entry name" value="PB1_dom"/>
</dbReference>
<dbReference type="Gene3D" id="3.10.20.90">
    <property type="entry name" value="Phosphatidylinositol 3-kinase Catalytic Subunit, Chain A, domain 1"/>
    <property type="match status" value="1"/>
</dbReference>
<evidence type="ECO:0000313" key="3">
    <source>
        <dbReference type="Proteomes" id="UP001454036"/>
    </source>
</evidence>
<protein>
    <recommendedName>
        <fullName evidence="1">PB1 domain-containing protein</fullName>
    </recommendedName>
</protein>
<keyword evidence="3" id="KW-1185">Reference proteome</keyword>
<dbReference type="PANTHER" id="PTHR31066:SF33">
    <property type="entry name" value="OS07G0556300 PROTEIN"/>
    <property type="match status" value="1"/>
</dbReference>
<dbReference type="CDD" id="cd06410">
    <property type="entry name" value="PB1_UP2"/>
    <property type="match status" value="1"/>
</dbReference>
<accession>A0AAV3QXB3</accession>
<dbReference type="SUPFAM" id="SSF54277">
    <property type="entry name" value="CAD &amp; PB1 domains"/>
    <property type="match status" value="1"/>
</dbReference>
<organism evidence="2 3">
    <name type="scientific">Lithospermum erythrorhizon</name>
    <name type="common">Purple gromwell</name>
    <name type="synonym">Lithospermum officinale var. erythrorhizon</name>
    <dbReference type="NCBI Taxonomy" id="34254"/>
    <lineage>
        <taxon>Eukaryota</taxon>
        <taxon>Viridiplantae</taxon>
        <taxon>Streptophyta</taxon>
        <taxon>Embryophyta</taxon>
        <taxon>Tracheophyta</taxon>
        <taxon>Spermatophyta</taxon>
        <taxon>Magnoliopsida</taxon>
        <taxon>eudicotyledons</taxon>
        <taxon>Gunneridae</taxon>
        <taxon>Pentapetalae</taxon>
        <taxon>asterids</taxon>
        <taxon>lamiids</taxon>
        <taxon>Boraginales</taxon>
        <taxon>Boraginaceae</taxon>
        <taxon>Boraginoideae</taxon>
        <taxon>Lithospermeae</taxon>
        <taxon>Lithospermum</taxon>
    </lineage>
</organism>
<dbReference type="InterPro" id="IPR053198">
    <property type="entry name" value="Gynoecium_Dev_Regulator"/>
</dbReference>
<dbReference type="PANTHER" id="PTHR31066">
    <property type="entry name" value="OS05G0427100 PROTEIN-RELATED"/>
    <property type="match status" value="1"/>
</dbReference>
<dbReference type="Pfam" id="PF00564">
    <property type="entry name" value="PB1"/>
    <property type="match status" value="1"/>
</dbReference>
<feature type="domain" description="PB1" evidence="1">
    <location>
        <begin position="36"/>
        <end position="124"/>
    </location>
</feature>
<reference evidence="2 3" key="1">
    <citation type="submission" date="2024-01" db="EMBL/GenBank/DDBJ databases">
        <title>The complete chloroplast genome sequence of Lithospermum erythrorhizon: insights into the phylogenetic relationship among Boraginaceae species and the maternal lineages of purple gromwells.</title>
        <authorList>
            <person name="Okada T."/>
            <person name="Watanabe K."/>
        </authorList>
    </citation>
    <scope>NUCLEOTIDE SEQUENCE [LARGE SCALE GENOMIC DNA]</scope>
</reference>
<dbReference type="FunFam" id="3.10.20.90:FF:000058">
    <property type="entry name" value="Octicosapeptide/phox/Bem1p domain kinase superfamily protein"/>
    <property type="match status" value="1"/>
</dbReference>
<dbReference type="Proteomes" id="UP001454036">
    <property type="component" value="Unassembled WGS sequence"/>
</dbReference>
<proteinExistence type="predicted"/>
<sequence length="414" mass="45536">MSNNLQQVELDSLESDPSQRLVRFMCSFGGKILPRPHDNHLRYVGGDTRIVAVNRHSSFVSLMSKLSMLSSTTDINVKYQLPTEDLDSLITVSSDEDVENMMEEYDRLVLSQKSARLRLFLFPNDPGSYNGSRPGSISSFLDGSSKREQWFLDALNAGSGLERGRSEVSSIVSEVPDYLFGLDNSDEPVHRESKLRNHTNVVSENVSVSDPGSPTPVAHSPFCSTSSAMSAPNVNVMVNLPKVRTKPDNPYSVVESRESTPVEMSVGSTEPVMFTQNGYAGNPMWNYTGQPVPVYYVHNQVQPGSNIPIQPVSIQTPYVQPYPLAPGQVPSGYSHQIPGGIRQVYGGIRPNVHMEQHETSARVISSDGGNQMYYGVRNAQMVPTYQGVMPMVSSMEELQRSGTENRSGRASPAP</sequence>
<comment type="caution">
    <text evidence="2">The sequence shown here is derived from an EMBL/GenBank/DDBJ whole genome shotgun (WGS) entry which is preliminary data.</text>
</comment>